<dbReference type="EMBL" id="FCNL01000042">
    <property type="protein sequence ID" value="CVI25251.1"/>
    <property type="molecule type" value="Genomic_DNA"/>
</dbReference>
<dbReference type="AlphaFoldDB" id="A0A822VCX7"/>
<evidence type="ECO:0000313" key="2">
    <source>
        <dbReference type="Proteomes" id="UP000192074"/>
    </source>
</evidence>
<reference evidence="1 2" key="1">
    <citation type="submission" date="2016-01" db="EMBL/GenBank/DDBJ databases">
        <authorList>
            <person name="Regsiter A."/>
            <person name="william w."/>
        </authorList>
    </citation>
    <scope>NUCLEOTIDE SEQUENCE [LARGE SCALE GENOMIC DNA]</scope>
    <source>
        <strain evidence="1 2">B6</strain>
    </source>
</reference>
<name>A0A822VCX7_AGRTU</name>
<proteinExistence type="predicted"/>
<evidence type="ECO:0000313" key="1">
    <source>
        <dbReference type="EMBL" id="CVI25251.1"/>
    </source>
</evidence>
<sequence>MQIQNDFLSVRTSFDASQSLPGIWWQRIVGRDRLIAPFGSVDSSYVYAVQVFRPGRPKTAHFVKWLQEATEQDSRAD</sequence>
<protein>
    <submittedName>
        <fullName evidence="1">Uncharacterized protein</fullName>
    </submittedName>
</protein>
<dbReference type="Proteomes" id="UP000192074">
    <property type="component" value="Unassembled WGS sequence"/>
</dbReference>
<organism evidence="1 2">
    <name type="scientific">Agrobacterium tumefaciens str. B6</name>
    <dbReference type="NCBI Taxonomy" id="1183423"/>
    <lineage>
        <taxon>Bacteria</taxon>
        <taxon>Pseudomonadati</taxon>
        <taxon>Pseudomonadota</taxon>
        <taxon>Alphaproteobacteria</taxon>
        <taxon>Hyphomicrobiales</taxon>
        <taxon>Rhizobiaceae</taxon>
        <taxon>Rhizobium/Agrobacterium group</taxon>
        <taxon>Agrobacterium</taxon>
        <taxon>Agrobacterium tumefaciens complex</taxon>
    </lineage>
</organism>
<comment type="caution">
    <text evidence="1">The sequence shown here is derived from an EMBL/GenBank/DDBJ whole genome shotgun (WGS) entry which is preliminary data.</text>
</comment>
<gene>
    <name evidence="1" type="ORF">AGR4A_pAt30066</name>
</gene>
<accession>A0A822VCX7</accession>